<dbReference type="Pfam" id="PF01047">
    <property type="entry name" value="MarR"/>
    <property type="match status" value="1"/>
</dbReference>
<evidence type="ECO:0000313" key="5">
    <source>
        <dbReference type="EMBL" id="EOR70577.1"/>
    </source>
</evidence>
<keyword evidence="1" id="KW-0805">Transcription regulation</keyword>
<dbReference type="InterPro" id="IPR023187">
    <property type="entry name" value="Tscrpt_reg_MarR-type_CS"/>
</dbReference>
<proteinExistence type="predicted"/>
<dbReference type="GO" id="GO:0003677">
    <property type="term" value="F:DNA binding"/>
    <property type="evidence" value="ECO:0007669"/>
    <property type="project" value="UniProtKB-KW"/>
</dbReference>
<keyword evidence="6" id="KW-1185">Reference proteome</keyword>
<keyword evidence="2" id="KW-0238">DNA-binding</keyword>
<dbReference type="PANTHER" id="PTHR42756:SF1">
    <property type="entry name" value="TRANSCRIPTIONAL REPRESSOR OF EMRAB OPERON"/>
    <property type="match status" value="1"/>
</dbReference>
<dbReference type="PRINTS" id="PR00598">
    <property type="entry name" value="HTHMARR"/>
</dbReference>
<dbReference type="AlphaFoldDB" id="A0A9P2WPE6"/>
<dbReference type="PROSITE" id="PS50995">
    <property type="entry name" value="HTH_MARR_2"/>
    <property type="match status" value="1"/>
</dbReference>
<dbReference type="InterPro" id="IPR036388">
    <property type="entry name" value="WH-like_DNA-bd_sf"/>
</dbReference>
<reference evidence="5 6" key="1">
    <citation type="journal article" date="2013" name="Genome Announc.">
        <title>Draft Genome Sequence of the Lignocellulose Decomposer Thermobifida fusca Strain TM51.</title>
        <authorList>
            <person name="Toth A."/>
            <person name="Barna T."/>
            <person name="Nagy I."/>
            <person name="Horvath B."/>
            <person name="Nagy I."/>
            <person name="Tancsics A."/>
            <person name="Kriszt B."/>
            <person name="Baka E."/>
            <person name="Fekete C."/>
            <person name="Kukolya J."/>
        </authorList>
    </citation>
    <scope>NUCLEOTIDE SEQUENCE [LARGE SCALE GENOMIC DNA]</scope>
    <source>
        <strain evidence="5 6">TM51</strain>
    </source>
</reference>
<dbReference type="InterPro" id="IPR036390">
    <property type="entry name" value="WH_DNA-bd_sf"/>
</dbReference>
<gene>
    <name evidence="5" type="ORF">TM51_11793</name>
</gene>
<keyword evidence="3" id="KW-0804">Transcription</keyword>
<dbReference type="SMART" id="SM00347">
    <property type="entry name" value="HTH_MARR"/>
    <property type="match status" value="1"/>
</dbReference>
<protein>
    <submittedName>
        <fullName evidence="5">Regulatory protein MarR</fullName>
    </submittedName>
</protein>
<evidence type="ECO:0000256" key="2">
    <source>
        <dbReference type="ARBA" id="ARBA00023125"/>
    </source>
</evidence>
<dbReference type="Gene3D" id="1.10.10.10">
    <property type="entry name" value="Winged helix-like DNA-binding domain superfamily/Winged helix DNA-binding domain"/>
    <property type="match status" value="1"/>
</dbReference>
<evidence type="ECO:0000259" key="4">
    <source>
        <dbReference type="PROSITE" id="PS50995"/>
    </source>
</evidence>
<feature type="domain" description="HTH marR-type" evidence="4">
    <location>
        <begin position="1"/>
        <end position="145"/>
    </location>
</feature>
<name>A0A9P2WPE6_THEFU</name>
<evidence type="ECO:0000256" key="1">
    <source>
        <dbReference type="ARBA" id="ARBA00023015"/>
    </source>
</evidence>
<dbReference type="PROSITE" id="PS01117">
    <property type="entry name" value="HTH_MARR_1"/>
    <property type="match status" value="1"/>
</dbReference>
<organism evidence="5 6">
    <name type="scientific">Thermobifida fusca TM51</name>
    <dbReference type="NCBI Taxonomy" id="1169414"/>
    <lineage>
        <taxon>Bacteria</taxon>
        <taxon>Bacillati</taxon>
        <taxon>Actinomycetota</taxon>
        <taxon>Actinomycetes</taxon>
        <taxon>Streptosporangiales</taxon>
        <taxon>Nocardiopsidaceae</taxon>
        <taxon>Thermobifida</taxon>
    </lineage>
</organism>
<evidence type="ECO:0000313" key="6">
    <source>
        <dbReference type="Proteomes" id="UP000014184"/>
    </source>
</evidence>
<dbReference type="RefSeq" id="WP_011292720.1">
    <property type="nucleotide sequence ID" value="NZ_AOSG01000066.1"/>
</dbReference>
<accession>A0A9P2WPE6</accession>
<comment type="caution">
    <text evidence="5">The sequence shown here is derived from an EMBL/GenBank/DDBJ whole genome shotgun (WGS) entry which is preliminary data.</text>
</comment>
<sequence>MDSGASDTKRELIDRLRDLEIRQLKLFLRDRSLPLLSTTLTIQQLKVLVALAIDGNTPTHELAERVGVSVATLTGIVDRLAARSLVFRREDPADRRVRRVDLTEEGRALVNDMWGASHKRMSEALQTLDVETLRSLVRGAEALYAALLRSSPSTSAGWER</sequence>
<dbReference type="Proteomes" id="UP000014184">
    <property type="component" value="Unassembled WGS sequence"/>
</dbReference>
<dbReference type="EMBL" id="AOSG01000066">
    <property type="protein sequence ID" value="EOR70577.1"/>
    <property type="molecule type" value="Genomic_DNA"/>
</dbReference>
<evidence type="ECO:0000256" key="3">
    <source>
        <dbReference type="ARBA" id="ARBA00023163"/>
    </source>
</evidence>
<dbReference type="PANTHER" id="PTHR42756">
    <property type="entry name" value="TRANSCRIPTIONAL REGULATOR, MARR"/>
    <property type="match status" value="1"/>
</dbReference>
<dbReference type="SUPFAM" id="SSF46785">
    <property type="entry name" value="Winged helix' DNA-binding domain"/>
    <property type="match status" value="1"/>
</dbReference>
<dbReference type="GO" id="GO:0003700">
    <property type="term" value="F:DNA-binding transcription factor activity"/>
    <property type="evidence" value="ECO:0007669"/>
    <property type="project" value="InterPro"/>
</dbReference>
<dbReference type="InterPro" id="IPR000835">
    <property type="entry name" value="HTH_MarR-typ"/>
</dbReference>